<dbReference type="GO" id="GO:0140359">
    <property type="term" value="F:ABC-type transporter activity"/>
    <property type="evidence" value="ECO:0007669"/>
    <property type="project" value="InterPro"/>
</dbReference>
<feature type="transmembrane region" description="Helical" evidence="1">
    <location>
        <begin position="305"/>
        <end position="330"/>
    </location>
</feature>
<gene>
    <name evidence="2" type="ORF">HA332_02905</name>
</gene>
<dbReference type="EMBL" id="DUJO01000013">
    <property type="protein sequence ID" value="HII73351.1"/>
    <property type="molecule type" value="Genomic_DNA"/>
</dbReference>
<reference evidence="2" key="1">
    <citation type="journal article" date="2020" name="bioRxiv">
        <title>A rank-normalized archaeal taxonomy based on genome phylogeny resolves widespread incomplete and uneven classifications.</title>
        <authorList>
            <person name="Rinke C."/>
            <person name="Chuvochina M."/>
            <person name="Mussig A.J."/>
            <person name="Chaumeil P.-A."/>
            <person name="Waite D.W."/>
            <person name="Whitman W.B."/>
            <person name="Parks D.H."/>
            <person name="Hugenholtz P."/>
        </authorList>
    </citation>
    <scope>NUCLEOTIDE SEQUENCE</scope>
    <source>
        <strain evidence="2">UBA8838</strain>
    </source>
</reference>
<dbReference type="AlphaFoldDB" id="A0A832TGF8"/>
<feature type="transmembrane region" description="Helical" evidence="1">
    <location>
        <begin position="17"/>
        <end position="38"/>
    </location>
</feature>
<feature type="transmembrane region" description="Helical" evidence="1">
    <location>
        <begin position="337"/>
        <end position="362"/>
    </location>
</feature>
<protein>
    <submittedName>
        <fullName evidence="2">ABC transporter permease subunit</fullName>
    </submittedName>
</protein>
<evidence type="ECO:0000313" key="2">
    <source>
        <dbReference type="EMBL" id="HII73351.1"/>
    </source>
</evidence>
<dbReference type="InterPro" id="IPR008969">
    <property type="entry name" value="CarboxyPept-like_regulatory"/>
</dbReference>
<keyword evidence="1" id="KW-0472">Membrane</keyword>
<dbReference type="RefSeq" id="WP_010979800.1">
    <property type="nucleotide sequence ID" value="NZ_BAABQO010000013.1"/>
</dbReference>
<dbReference type="GO" id="GO:0005886">
    <property type="term" value="C:plasma membrane"/>
    <property type="evidence" value="ECO:0007669"/>
    <property type="project" value="UniProtKB-SubCell"/>
</dbReference>
<keyword evidence="1" id="KW-1133">Transmembrane helix</keyword>
<feature type="transmembrane region" description="Helical" evidence="1">
    <location>
        <begin position="368"/>
        <end position="390"/>
    </location>
</feature>
<feature type="transmembrane region" description="Helical" evidence="1">
    <location>
        <begin position="425"/>
        <end position="447"/>
    </location>
</feature>
<name>A0A832TGF8_9CREN</name>
<dbReference type="GeneID" id="1459787"/>
<keyword evidence="1" id="KW-0812">Transmembrane</keyword>
<dbReference type="Pfam" id="PF12679">
    <property type="entry name" value="ABC2_membrane_2"/>
    <property type="match status" value="1"/>
</dbReference>
<accession>A0A832TGF8</accession>
<dbReference type="SUPFAM" id="SSF49464">
    <property type="entry name" value="Carboxypeptidase regulatory domain-like"/>
    <property type="match status" value="1"/>
</dbReference>
<proteinExistence type="predicted"/>
<organism evidence="2 3">
    <name type="scientific">Sulfurisphaera tokodaii</name>
    <dbReference type="NCBI Taxonomy" id="111955"/>
    <lineage>
        <taxon>Archaea</taxon>
        <taxon>Thermoproteota</taxon>
        <taxon>Thermoprotei</taxon>
        <taxon>Sulfolobales</taxon>
        <taxon>Sulfolobaceae</taxon>
        <taxon>Sulfurisphaera</taxon>
    </lineage>
</organism>
<evidence type="ECO:0000313" key="3">
    <source>
        <dbReference type="Proteomes" id="UP000646844"/>
    </source>
</evidence>
<sequence>MKSPLFYDFKRSFLKPAILIILVLFILAGLINAFYILIHISPISTENLNFIAMMHSSTLVGVVFNNNGDPIAGARVCIINGTKVIASTVTNTSGIFELKCVGEILKVTYHGLVREHVLYPGSFLAGNAIPLENTSELWYFNVEGVTTFFSPIFNTVLNSSSIMNNFTPVWVIITQFGNHLIVLTSDNANITIQYKYGHSLLTRTLLVKGLHPETINYTIKAKYFELIVNGHTLSTGSECAIYPYTYLGNKMISIYPSILTLFYFAYPFTAVYLGYSLFSNPKSKGSLEFLLARPLTKANLYFNRFIANLLTILASSTLVNTVAMLVILLYTGVLIPYNIVVLNTLSVFIFISTFLGLCYMGGGLSRSSALSVGIPVSAYFIFLSLLTLSLDTSKYSWIIYLTPYSFVYFTGNSLFQGYYSLSLSLPLTLISSILLILTPTLIGYIFFKERDF</sequence>
<feature type="transmembrane region" description="Helical" evidence="1">
    <location>
        <begin position="258"/>
        <end position="278"/>
    </location>
</feature>
<dbReference type="Proteomes" id="UP000646844">
    <property type="component" value="Unassembled WGS sequence"/>
</dbReference>
<comment type="caution">
    <text evidence="2">The sequence shown here is derived from an EMBL/GenBank/DDBJ whole genome shotgun (WGS) entry which is preliminary data.</text>
</comment>
<feature type="transmembrane region" description="Helical" evidence="1">
    <location>
        <begin position="397"/>
        <end position="419"/>
    </location>
</feature>
<evidence type="ECO:0000256" key="1">
    <source>
        <dbReference type="SAM" id="Phobius"/>
    </source>
</evidence>